<proteinExistence type="predicted"/>
<comment type="caution">
    <text evidence="1">The sequence shown here is derived from an EMBL/GenBank/DDBJ whole genome shotgun (WGS) entry which is preliminary data.</text>
</comment>
<gene>
    <name evidence="1" type="ORF">ACFQAV_07480</name>
</gene>
<dbReference type="Gene3D" id="3.90.25.10">
    <property type="entry name" value="UDP-galactose 4-epimerase, domain 1"/>
    <property type="match status" value="1"/>
</dbReference>
<dbReference type="RefSeq" id="WP_137610291.1">
    <property type="nucleotide sequence ID" value="NZ_BJDF01000001.1"/>
</dbReference>
<evidence type="ECO:0000313" key="1">
    <source>
        <dbReference type="EMBL" id="MFC6176678.1"/>
    </source>
</evidence>
<evidence type="ECO:0000313" key="2">
    <source>
        <dbReference type="Proteomes" id="UP001596288"/>
    </source>
</evidence>
<dbReference type="SUPFAM" id="SSF51735">
    <property type="entry name" value="NAD(P)-binding Rossmann-fold domains"/>
    <property type="match status" value="1"/>
</dbReference>
<organism evidence="1 2">
    <name type="scientific">Companilactobacillus huachuanensis</name>
    <dbReference type="NCBI Taxonomy" id="2559914"/>
    <lineage>
        <taxon>Bacteria</taxon>
        <taxon>Bacillati</taxon>
        <taxon>Bacillota</taxon>
        <taxon>Bacilli</taxon>
        <taxon>Lactobacillales</taxon>
        <taxon>Lactobacillaceae</taxon>
        <taxon>Companilactobacillus</taxon>
    </lineage>
</organism>
<dbReference type="Gene3D" id="3.40.50.720">
    <property type="entry name" value="NAD(P)-binding Rossmann-like Domain"/>
    <property type="match status" value="1"/>
</dbReference>
<dbReference type="Proteomes" id="UP001596288">
    <property type="component" value="Unassembled WGS sequence"/>
</dbReference>
<dbReference type="PANTHER" id="PTHR43162:SF1">
    <property type="entry name" value="PRESTALK A DIFFERENTIATION PROTEIN A"/>
    <property type="match status" value="1"/>
</dbReference>
<reference evidence="1 2" key="1">
    <citation type="journal article" date="2019" name="Int. J. Syst. Evol. Microbiol.">
        <title>The Global Catalogue of Microorganisms (GCM) 10K type strain sequencing project: providing services to taxonomists for standard genome sequencing and annotation.</title>
        <authorList>
            <consortium name="The Broad Institute Genomics Platform"/>
            <consortium name="The Broad Institute Genome Sequencing Center for Infectious Disease"/>
            <person name="Wu L."/>
            <person name="Ma J."/>
        </authorList>
    </citation>
    <scope>NUCLEOTIDE SEQUENCE [LARGE SCALE GENOMIC DNA]</scope>
    <source>
        <strain evidence="1 2">CCM 8927</strain>
    </source>
</reference>
<name>A0ABN1LFL2_9LACO</name>
<dbReference type="InterPro" id="IPR051604">
    <property type="entry name" value="Ergot_Alk_Oxidoreductase"/>
</dbReference>
<dbReference type="PANTHER" id="PTHR43162">
    <property type="match status" value="1"/>
</dbReference>
<accession>A0ABN1LFL2</accession>
<dbReference type="EMBL" id="JBHSSF010000019">
    <property type="protein sequence ID" value="MFC6176678.1"/>
    <property type="molecule type" value="Genomic_DNA"/>
</dbReference>
<dbReference type="InterPro" id="IPR036291">
    <property type="entry name" value="NAD(P)-bd_dom_sf"/>
</dbReference>
<keyword evidence="2" id="KW-1185">Reference proteome</keyword>
<protein>
    <submittedName>
        <fullName evidence="1">Uncharacterized protein</fullName>
    </submittedName>
</protein>
<sequence length="104" mass="12030">MNNKYLNQKLNIIGPSAFSYQEMAKIMTIILGIKITYSKPSLFKFRKTMLERGIKKDFVTVMVMLYLITQLGNAKEVTDTAAKVLGHAPRTIQNYIFDNQKYFK</sequence>